<dbReference type="GO" id="GO:0006744">
    <property type="term" value="P:ubiquinone biosynthetic process"/>
    <property type="evidence" value="ECO:0007669"/>
    <property type="project" value="UniProtKB-KW"/>
</dbReference>
<dbReference type="Gene3D" id="1.10.357.140">
    <property type="entry name" value="UbiA prenyltransferase"/>
    <property type="match status" value="1"/>
</dbReference>
<dbReference type="InterPro" id="IPR039653">
    <property type="entry name" value="Prenyltransferase"/>
</dbReference>
<feature type="transmembrane region" description="Helical" evidence="11">
    <location>
        <begin position="233"/>
        <end position="250"/>
    </location>
</feature>
<evidence type="ECO:0000256" key="4">
    <source>
        <dbReference type="ARBA" id="ARBA00022475"/>
    </source>
</evidence>
<keyword evidence="6 12" id="KW-0808">Transferase</keyword>
<dbReference type="Gene3D" id="1.20.120.1780">
    <property type="entry name" value="UbiA prenyltransferase"/>
    <property type="match status" value="1"/>
</dbReference>
<keyword evidence="5" id="KW-0997">Cell inner membrane</keyword>
<dbReference type="PANTHER" id="PTHR11048:SF28">
    <property type="entry name" value="4-HYDROXYBENZOATE POLYPRENYLTRANSFERASE, MITOCHONDRIAL"/>
    <property type="match status" value="1"/>
</dbReference>
<dbReference type="FunFam" id="1.10.357.140:FF:000008">
    <property type="entry name" value="4-hydroxybenzoate octaprenyltransferase"/>
    <property type="match status" value="1"/>
</dbReference>
<dbReference type="HAMAP" id="MF_01635">
    <property type="entry name" value="UbiA"/>
    <property type="match status" value="1"/>
</dbReference>
<accession>A0A7C3LT04</accession>
<dbReference type="EMBL" id="DTMM01000067">
    <property type="protein sequence ID" value="HFT92927.1"/>
    <property type="molecule type" value="Genomic_DNA"/>
</dbReference>
<sequence>MRTLRAILDLIRFRRPVGTFLLFVPALWGLLAAWNGRPPASMVLLFAAGAFLMRSAGCVINDILDREFDRQVSRTRNRPLPSGRISLRAAWIVFLVLSLMAASLLVFLTPLTRWVAIAGFASTTAYPLMKRFMPLPQLFMGIPFGMTAPLMAWSEGRGTLSWPGFMIAFGGLFWATAYDLVYAIADKEDDVLAGVRSGAVTFGDRLWIAFLLFGTSSSCFLWAAGADLGLKEYFPWAVGLFLLFMVRQSLEIKKGLSPQRALSCFKGHVWIGLVVACGLWFERHLLV</sequence>
<feature type="transmembrane region" description="Helical" evidence="11">
    <location>
        <begin position="165"/>
        <end position="185"/>
    </location>
</feature>
<evidence type="ECO:0000313" key="12">
    <source>
        <dbReference type="EMBL" id="HFT92927.1"/>
    </source>
</evidence>
<feature type="transmembrane region" description="Helical" evidence="11">
    <location>
        <begin position="206"/>
        <end position="227"/>
    </location>
</feature>
<evidence type="ECO:0000256" key="10">
    <source>
        <dbReference type="ARBA" id="ARBA00023136"/>
    </source>
</evidence>
<dbReference type="CDD" id="cd13959">
    <property type="entry name" value="PT_UbiA_COQ2"/>
    <property type="match status" value="1"/>
</dbReference>
<feature type="transmembrane region" description="Helical" evidence="11">
    <location>
        <begin position="42"/>
        <end position="64"/>
    </location>
</feature>
<feature type="transmembrane region" description="Helical" evidence="11">
    <location>
        <begin position="262"/>
        <end position="281"/>
    </location>
</feature>
<evidence type="ECO:0000256" key="1">
    <source>
        <dbReference type="ARBA" id="ARBA00001946"/>
    </source>
</evidence>
<comment type="similarity">
    <text evidence="3">Belongs to the UbiA prenyltransferase family.</text>
</comment>
<feature type="transmembrane region" description="Helical" evidence="11">
    <location>
        <begin position="111"/>
        <end position="128"/>
    </location>
</feature>
<dbReference type="PANTHER" id="PTHR11048">
    <property type="entry name" value="PRENYLTRANSFERASES"/>
    <property type="match status" value="1"/>
</dbReference>
<dbReference type="InterPro" id="IPR044878">
    <property type="entry name" value="UbiA_sf"/>
</dbReference>
<dbReference type="GO" id="GO:0004659">
    <property type="term" value="F:prenyltransferase activity"/>
    <property type="evidence" value="ECO:0007669"/>
    <property type="project" value="InterPro"/>
</dbReference>
<evidence type="ECO:0000256" key="9">
    <source>
        <dbReference type="ARBA" id="ARBA00022989"/>
    </source>
</evidence>
<proteinExistence type="inferred from homology"/>
<comment type="caution">
    <text evidence="12">The sequence shown here is derived from an EMBL/GenBank/DDBJ whole genome shotgun (WGS) entry which is preliminary data.</text>
</comment>
<keyword evidence="10 11" id="KW-0472">Membrane</keyword>
<keyword evidence="7" id="KW-0831">Ubiquinone biosynthesis</keyword>
<evidence type="ECO:0000256" key="2">
    <source>
        <dbReference type="ARBA" id="ARBA00004141"/>
    </source>
</evidence>
<feature type="transmembrane region" description="Helical" evidence="11">
    <location>
        <begin position="85"/>
        <end position="105"/>
    </location>
</feature>
<comment type="cofactor">
    <cofactor evidence="1">
        <name>Mg(2+)</name>
        <dbReference type="ChEBI" id="CHEBI:18420"/>
    </cofactor>
</comment>
<feature type="transmembrane region" description="Helical" evidence="11">
    <location>
        <begin position="135"/>
        <end position="153"/>
    </location>
</feature>
<evidence type="ECO:0000256" key="11">
    <source>
        <dbReference type="SAM" id="Phobius"/>
    </source>
</evidence>
<dbReference type="InterPro" id="IPR030470">
    <property type="entry name" value="UbiA_prenylTrfase_CS"/>
</dbReference>
<keyword evidence="8 11" id="KW-0812">Transmembrane</keyword>
<dbReference type="InterPro" id="IPR000537">
    <property type="entry name" value="UbiA_prenyltransferase"/>
</dbReference>
<organism evidence="12">
    <name type="scientific">Leptospirillum ferriphilum</name>
    <dbReference type="NCBI Taxonomy" id="178606"/>
    <lineage>
        <taxon>Bacteria</taxon>
        <taxon>Pseudomonadati</taxon>
        <taxon>Nitrospirota</taxon>
        <taxon>Nitrospiria</taxon>
        <taxon>Nitrospirales</taxon>
        <taxon>Nitrospiraceae</taxon>
        <taxon>Leptospirillum</taxon>
    </lineage>
</organism>
<dbReference type="AlphaFoldDB" id="A0A7C3LT04"/>
<keyword evidence="4" id="KW-1003">Cell membrane</keyword>
<dbReference type="GO" id="GO:0005886">
    <property type="term" value="C:plasma membrane"/>
    <property type="evidence" value="ECO:0007669"/>
    <property type="project" value="TreeGrafter"/>
</dbReference>
<dbReference type="Pfam" id="PF01040">
    <property type="entry name" value="UbiA"/>
    <property type="match status" value="1"/>
</dbReference>
<dbReference type="InterPro" id="IPR006370">
    <property type="entry name" value="HB_polyprenyltransferase-like"/>
</dbReference>
<dbReference type="PROSITE" id="PS00943">
    <property type="entry name" value="UBIA"/>
    <property type="match status" value="1"/>
</dbReference>
<keyword evidence="9 11" id="KW-1133">Transmembrane helix</keyword>
<evidence type="ECO:0000256" key="5">
    <source>
        <dbReference type="ARBA" id="ARBA00022519"/>
    </source>
</evidence>
<reference evidence="12" key="1">
    <citation type="journal article" date="2020" name="mSystems">
        <title>Genome- and Community-Level Interaction Insights into Carbon Utilization and Element Cycling Functions of Hydrothermarchaeota in Hydrothermal Sediment.</title>
        <authorList>
            <person name="Zhou Z."/>
            <person name="Liu Y."/>
            <person name="Xu W."/>
            <person name="Pan J."/>
            <person name="Luo Z.H."/>
            <person name="Li M."/>
        </authorList>
    </citation>
    <scope>NUCLEOTIDE SEQUENCE [LARGE SCALE GENOMIC DNA]</scope>
    <source>
        <strain evidence="12">SpSt-902</strain>
    </source>
</reference>
<evidence type="ECO:0000256" key="7">
    <source>
        <dbReference type="ARBA" id="ARBA00022688"/>
    </source>
</evidence>
<protein>
    <submittedName>
        <fullName evidence="12">4-hydroxybenzoate octaprenyltransferase</fullName>
    </submittedName>
</protein>
<evidence type="ECO:0000256" key="8">
    <source>
        <dbReference type="ARBA" id="ARBA00022692"/>
    </source>
</evidence>
<evidence type="ECO:0000256" key="6">
    <source>
        <dbReference type="ARBA" id="ARBA00022679"/>
    </source>
</evidence>
<name>A0A7C3LT04_9BACT</name>
<gene>
    <name evidence="12" type="ORF">ENX03_03080</name>
</gene>
<comment type="subcellular location">
    <subcellularLocation>
        <location evidence="2">Membrane</location>
        <topology evidence="2">Multi-pass membrane protein</topology>
    </subcellularLocation>
</comment>
<evidence type="ECO:0000256" key="3">
    <source>
        <dbReference type="ARBA" id="ARBA00005985"/>
    </source>
</evidence>